<dbReference type="SUPFAM" id="SSF52218">
    <property type="entry name" value="Flavoproteins"/>
    <property type="match status" value="1"/>
</dbReference>
<keyword evidence="2" id="KW-0560">Oxidoreductase</keyword>
<feature type="domain" description="Flavodoxin-like fold" evidence="3">
    <location>
        <begin position="1"/>
        <end position="183"/>
    </location>
</feature>
<comment type="caution">
    <text evidence="4">The sequence shown here is derived from an EMBL/GenBank/DDBJ whole genome shotgun (WGS) entry which is preliminary data.</text>
</comment>
<organism evidence="4 5">
    <name type="scientific">Paenibacillus oralis</name>
    <dbReference type="NCBI Taxonomy" id="2490856"/>
    <lineage>
        <taxon>Bacteria</taxon>
        <taxon>Bacillati</taxon>
        <taxon>Bacillota</taxon>
        <taxon>Bacilli</taxon>
        <taxon>Bacillales</taxon>
        <taxon>Paenibacillaceae</taxon>
        <taxon>Paenibacillus</taxon>
    </lineage>
</organism>
<dbReference type="InterPro" id="IPR051545">
    <property type="entry name" value="NAD(P)H_dehydrogenase_qn"/>
</dbReference>
<evidence type="ECO:0000256" key="2">
    <source>
        <dbReference type="ARBA" id="ARBA00023002"/>
    </source>
</evidence>
<dbReference type="GO" id="GO:0003955">
    <property type="term" value="F:NAD(P)H dehydrogenase (quinone) activity"/>
    <property type="evidence" value="ECO:0007669"/>
    <property type="project" value="TreeGrafter"/>
</dbReference>
<sequence>MKHLIVYAHPRKESFNHAILETTVQTLRQKGHEVIVRDLYAMEFQPVISSSEILGGVGEDIEQEQEYLKWADVITFIYPIWWTGLPAIVKGYIERVFTYGFAYRYVNGEQKGLLKGKKAIIINTQGKSHAQYAASGMDKALLLTSDQGIFEYCGIEVLHHEFFESVPGSDEATRTAWLRQIEEMAGKV</sequence>
<reference evidence="4 5" key="1">
    <citation type="submission" date="2018-11" db="EMBL/GenBank/DDBJ databases">
        <title>Genome sequencing of Paenibacillus sp. KCOM 3021 (= ChDC PVNT-B20).</title>
        <authorList>
            <person name="Kook J.-K."/>
            <person name="Park S.-N."/>
            <person name="Lim Y.K."/>
        </authorList>
    </citation>
    <scope>NUCLEOTIDE SEQUENCE [LARGE SCALE GENOMIC DNA]</scope>
    <source>
        <strain evidence="4 5">KCOM 3021</strain>
    </source>
</reference>
<evidence type="ECO:0000259" key="3">
    <source>
        <dbReference type="Pfam" id="PF02525"/>
    </source>
</evidence>
<dbReference type="AlphaFoldDB" id="A0A3P3U6N7"/>
<protein>
    <submittedName>
        <fullName evidence="4">Flavodoxin family protein</fullName>
    </submittedName>
</protein>
<dbReference type="InterPro" id="IPR029039">
    <property type="entry name" value="Flavoprotein-like_sf"/>
</dbReference>
<dbReference type="PANTHER" id="PTHR10204:SF34">
    <property type="entry name" value="NAD(P)H DEHYDROGENASE [QUINONE] 1 ISOFORM 1"/>
    <property type="match status" value="1"/>
</dbReference>
<dbReference type="InterPro" id="IPR003680">
    <property type="entry name" value="Flavodoxin_fold"/>
</dbReference>
<dbReference type="OrthoDB" id="9798454at2"/>
<proteinExistence type="inferred from homology"/>
<comment type="similarity">
    <text evidence="1">Belongs to the NAD(P)H dehydrogenase (quinone) family.</text>
</comment>
<evidence type="ECO:0000313" key="4">
    <source>
        <dbReference type="EMBL" id="RRJ65814.1"/>
    </source>
</evidence>
<dbReference type="PANTHER" id="PTHR10204">
    <property type="entry name" value="NAD P H OXIDOREDUCTASE-RELATED"/>
    <property type="match status" value="1"/>
</dbReference>
<evidence type="ECO:0000256" key="1">
    <source>
        <dbReference type="ARBA" id="ARBA00006252"/>
    </source>
</evidence>
<accession>A0A3P3U6N7</accession>
<dbReference type="GO" id="GO:0005829">
    <property type="term" value="C:cytosol"/>
    <property type="evidence" value="ECO:0007669"/>
    <property type="project" value="TreeGrafter"/>
</dbReference>
<name>A0A3P3U6N7_9BACL</name>
<evidence type="ECO:0000313" key="5">
    <source>
        <dbReference type="Proteomes" id="UP000267017"/>
    </source>
</evidence>
<dbReference type="RefSeq" id="WP_128633614.1">
    <property type="nucleotide sequence ID" value="NZ_RRCN01000001.1"/>
</dbReference>
<dbReference type="Pfam" id="PF02525">
    <property type="entry name" value="Flavodoxin_2"/>
    <property type="match status" value="1"/>
</dbReference>
<dbReference type="EMBL" id="RRCN01000001">
    <property type="protein sequence ID" value="RRJ65814.1"/>
    <property type="molecule type" value="Genomic_DNA"/>
</dbReference>
<dbReference type="Gene3D" id="3.40.50.360">
    <property type="match status" value="1"/>
</dbReference>
<gene>
    <name evidence="4" type="ORF">EHV15_25020</name>
</gene>
<keyword evidence="5" id="KW-1185">Reference proteome</keyword>
<dbReference type="Proteomes" id="UP000267017">
    <property type="component" value="Unassembled WGS sequence"/>
</dbReference>